<evidence type="ECO:0000313" key="1">
    <source>
        <dbReference type="EMBL" id="TYH63361.1"/>
    </source>
</evidence>
<gene>
    <name evidence="1" type="ORF">ES332_D07G186900v1</name>
</gene>
<organism evidence="1 2">
    <name type="scientific">Gossypium tomentosum</name>
    <name type="common">Hawaiian cotton</name>
    <name type="synonym">Gossypium sandvicense</name>
    <dbReference type="NCBI Taxonomy" id="34277"/>
    <lineage>
        <taxon>Eukaryota</taxon>
        <taxon>Viridiplantae</taxon>
        <taxon>Streptophyta</taxon>
        <taxon>Embryophyta</taxon>
        <taxon>Tracheophyta</taxon>
        <taxon>Spermatophyta</taxon>
        <taxon>Magnoliopsida</taxon>
        <taxon>eudicotyledons</taxon>
        <taxon>Gunneridae</taxon>
        <taxon>Pentapetalae</taxon>
        <taxon>rosids</taxon>
        <taxon>malvids</taxon>
        <taxon>Malvales</taxon>
        <taxon>Malvaceae</taxon>
        <taxon>Malvoideae</taxon>
        <taxon>Gossypium</taxon>
    </lineage>
</organism>
<evidence type="ECO:0000313" key="2">
    <source>
        <dbReference type="Proteomes" id="UP000322667"/>
    </source>
</evidence>
<dbReference type="EMBL" id="CM017629">
    <property type="protein sequence ID" value="TYH63361.1"/>
    <property type="molecule type" value="Genomic_DNA"/>
</dbReference>
<accession>A0A5D2K894</accession>
<keyword evidence="2" id="KW-1185">Reference proteome</keyword>
<dbReference type="Proteomes" id="UP000322667">
    <property type="component" value="Chromosome D07"/>
</dbReference>
<proteinExistence type="predicted"/>
<dbReference type="AlphaFoldDB" id="A0A5D2K894"/>
<protein>
    <submittedName>
        <fullName evidence="1">Uncharacterized protein</fullName>
    </submittedName>
</protein>
<name>A0A5D2K894_GOSTO</name>
<reference evidence="1 2" key="1">
    <citation type="submission" date="2019-07" db="EMBL/GenBank/DDBJ databases">
        <title>WGS assembly of Gossypium tomentosum.</title>
        <authorList>
            <person name="Chen Z.J."/>
            <person name="Sreedasyam A."/>
            <person name="Ando A."/>
            <person name="Song Q."/>
            <person name="De L."/>
            <person name="Hulse-Kemp A."/>
            <person name="Ding M."/>
            <person name="Ye W."/>
            <person name="Kirkbride R."/>
            <person name="Jenkins J."/>
            <person name="Plott C."/>
            <person name="Lovell J."/>
            <person name="Lin Y.-M."/>
            <person name="Vaughn R."/>
            <person name="Liu B."/>
            <person name="Li W."/>
            <person name="Simpson S."/>
            <person name="Scheffler B."/>
            <person name="Saski C."/>
            <person name="Grover C."/>
            <person name="Hu G."/>
            <person name="Conover J."/>
            <person name="Carlson J."/>
            <person name="Shu S."/>
            <person name="Boston L."/>
            <person name="Williams M."/>
            <person name="Peterson D."/>
            <person name="Mcgee K."/>
            <person name="Jones D."/>
            <person name="Wendel J."/>
            <person name="Stelly D."/>
            <person name="Grimwood J."/>
            <person name="Schmutz J."/>
        </authorList>
    </citation>
    <scope>NUCLEOTIDE SEQUENCE [LARGE SCALE GENOMIC DNA]</scope>
    <source>
        <strain evidence="1">7179.01</strain>
    </source>
</reference>
<sequence length="91" mass="9923">MVVILAALSIEGWKVDEWHISFDEGEEEIGREAASDDRGMGYRRSLSVKRRGGSGGLQIVEDVATGSRSGHGLDAIVLERNEGRLGVIRGW</sequence>